<dbReference type="RefSeq" id="WP_116007778.1">
    <property type="nucleotide sequence ID" value="NZ_QUOU01000001.1"/>
</dbReference>
<dbReference type="InterPro" id="IPR000835">
    <property type="entry name" value="HTH_MarR-typ"/>
</dbReference>
<keyword evidence="3" id="KW-0805">Transcription regulation</keyword>
<organism evidence="7 8">
    <name type="scientific">Thalassotalea euphylliae</name>
    <dbReference type="NCBI Taxonomy" id="1655234"/>
    <lineage>
        <taxon>Bacteria</taxon>
        <taxon>Pseudomonadati</taxon>
        <taxon>Pseudomonadota</taxon>
        <taxon>Gammaproteobacteria</taxon>
        <taxon>Alteromonadales</taxon>
        <taxon>Colwelliaceae</taxon>
        <taxon>Thalassotalea</taxon>
    </lineage>
</organism>
<evidence type="ECO:0000313" key="8">
    <source>
        <dbReference type="Proteomes" id="UP000256478"/>
    </source>
</evidence>
<dbReference type="Proteomes" id="UP000256478">
    <property type="component" value="Unassembled WGS sequence"/>
</dbReference>
<comment type="subcellular location">
    <subcellularLocation>
        <location evidence="1">Cytoplasm</location>
    </subcellularLocation>
</comment>
<dbReference type="OrthoDB" id="9806864at2"/>
<evidence type="ECO:0000256" key="5">
    <source>
        <dbReference type="ARBA" id="ARBA00023163"/>
    </source>
</evidence>
<dbReference type="PROSITE" id="PS50995">
    <property type="entry name" value="HTH_MARR_2"/>
    <property type="match status" value="1"/>
</dbReference>
<keyword evidence="5" id="KW-0804">Transcription</keyword>
<feature type="domain" description="HTH marR-type" evidence="6">
    <location>
        <begin position="8"/>
        <end position="139"/>
    </location>
</feature>
<dbReference type="Gene3D" id="1.10.10.10">
    <property type="entry name" value="Winged helix-like DNA-binding domain superfamily/Winged helix DNA-binding domain"/>
    <property type="match status" value="1"/>
</dbReference>
<dbReference type="GO" id="GO:0003677">
    <property type="term" value="F:DNA binding"/>
    <property type="evidence" value="ECO:0007669"/>
    <property type="project" value="UniProtKB-KW"/>
</dbReference>
<dbReference type="InterPro" id="IPR036388">
    <property type="entry name" value="WH-like_DNA-bd_sf"/>
</dbReference>
<dbReference type="FunFam" id="1.10.10.10:FF:000163">
    <property type="entry name" value="MarR family transcriptional regulator"/>
    <property type="match status" value="1"/>
</dbReference>
<keyword evidence="2" id="KW-0963">Cytoplasm</keyword>
<dbReference type="SMART" id="SM00347">
    <property type="entry name" value="HTH_MARR"/>
    <property type="match status" value="1"/>
</dbReference>
<name>A0A3E0TQP9_9GAMM</name>
<comment type="caution">
    <text evidence="7">The sequence shown here is derived from an EMBL/GenBank/DDBJ whole genome shotgun (WGS) entry which is preliminary data.</text>
</comment>
<evidence type="ECO:0000256" key="3">
    <source>
        <dbReference type="ARBA" id="ARBA00023015"/>
    </source>
</evidence>
<dbReference type="InterPro" id="IPR055166">
    <property type="entry name" value="Transc_reg_Sar_Rot_HTH"/>
</dbReference>
<gene>
    <name evidence="7" type="ORF">DXX93_08800</name>
</gene>
<accession>A0A3E0TQP9</accession>
<dbReference type="AlphaFoldDB" id="A0A3E0TQP9"/>
<evidence type="ECO:0000313" key="7">
    <source>
        <dbReference type="EMBL" id="REL26667.1"/>
    </source>
</evidence>
<reference evidence="7 8" key="1">
    <citation type="submission" date="2018-08" db="EMBL/GenBank/DDBJ databases">
        <title>Thalassotalea euphylliae genome.</title>
        <authorList>
            <person name="Summers S."/>
            <person name="Rice S.A."/>
            <person name="Freckelton M.L."/>
            <person name="Nedved B.T."/>
            <person name="Hadfield M.G."/>
        </authorList>
    </citation>
    <scope>NUCLEOTIDE SEQUENCE [LARGE SCALE GENOMIC DNA]</scope>
    <source>
        <strain evidence="7 8">H1</strain>
    </source>
</reference>
<evidence type="ECO:0000256" key="1">
    <source>
        <dbReference type="ARBA" id="ARBA00004496"/>
    </source>
</evidence>
<dbReference type="GO" id="GO:0003700">
    <property type="term" value="F:DNA-binding transcription factor activity"/>
    <property type="evidence" value="ECO:0007669"/>
    <property type="project" value="InterPro"/>
</dbReference>
<dbReference type="InterPro" id="IPR036390">
    <property type="entry name" value="WH_DNA-bd_sf"/>
</dbReference>
<sequence length="146" mass="16790">MSEHLTLEKQLCFRLYSLNKNLTKLYSPLLKKMGLTYPQYLVMLALWQVEQAVPIKKLCQQLDLDTGTLSPLLKRMEQSDLLTRERSREDERSVNIQLTPHGRELKTQAAQIPETMCALMGLSINEIQSLQQTLDNMLATTKAKLK</sequence>
<keyword evidence="4" id="KW-0238">DNA-binding</keyword>
<dbReference type="GO" id="GO:0005737">
    <property type="term" value="C:cytoplasm"/>
    <property type="evidence" value="ECO:0007669"/>
    <property type="project" value="UniProtKB-SubCell"/>
</dbReference>
<evidence type="ECO:0000256" key="2">
    <source>
        <dbReference type="ARBA" id="ARBA00022490"/>
    </source>
</evidence>
<dbReference type="SUPFAM" id="SSF46785">
    <property type="entry name" value="Winged helix' DNA-binding domain"/>
    <property type="match status" value="1"/>
</dbReference>
<proteinExistence type="predicted"/>
<dbReference type="GO" id="GO:0006950">
    <property type="term" value="P:response to stress"/>
    <property type="evidence" value="ECO:0007669"/>
    <property type="project" value="TreeGrafter"/>
</dbReference>
<protein>
    <submittedName>
        <fullName evidence="7">MarR family transcriptional regulator</fullName>
    </submittedName>
</protein>
<dbReference type="EMBL" id="QUOU01000001">
    <property type="protein sequence ID" value="REL26667.1"/>
    <property type="molecule type" value="Genomic_DNA"/>
</dbReference>
<dbReference type="PANTHER" id="PTHR33164:SF5">
    <property type="entry name" value="ORGANIC HYDROPEROXIDE RESISTANCE TRANSCRIPTIONAL REGULATOR"/>
    <property type="match status" value="1"/>
</dbReference>
<dbReference type="Pfam" id="PF22381">
    <property type="entry name" value="Staph_reg_Sar_Rot"/>
    <property type="match status" value="1"/>
</dbReference>
<dbReference type="PANTHER" id="PTHR33164">
    <property type="entry name" value="TRANSCRIPTIONAL REGULATOR, MARR FAMILY"/>
    <property type="match status" value="1"/>
</dbReference>
<evidence type="ECO:0000259" key="6">
    <source>
        <dbReference type="PROSITE" id="PS50995"/>
    </source>
</evidence>
<evidence type="ECO:0000256" key="4">
    <source>
        <dbReference type="ARBA" id="ARBA00023125"/>
    </source>
</evidence>
<dbReference type="InterPro" id="IPR039422">
    <property type="entry name" value="MarR/SlyA-like"/>
</dbReference>